<organism evidence="1 2">
    <name type="scientific">Hypoxylon rubiginosum</name>
    <dbReference type="NCBI Taxonomy" id="110542"/>
    <lineage>
        <taxon>Eukaryota</taxon>
        <taxon>Fungi</taxon>
        <taxon>Dikarya</taxon>
        <taxon>Ascomycota</taxon>
        <taxon>Pezizomycotina</taxon>
        <taxon>Sordariomycetes</taxon>
        <taxon>Xylariomycetidae</taxon>
        <taxon>Xylariales</taxon>
        <taxon>Hypoxylaceae</taxon>
        <taxon>Hypoxylon</taxon>
    </lineage>
</organism>
<evidence type="ECO:0000313" key="2">
    <source>
        <dbReference type="Proteomes" id="UP001497700"/>
    </source>
</evidence>
<sequence length="381" mass="42469">MSQFPPPVNPDDLGRGPMIMGLTWTFTALAVIAVSLRFYLRSKLSSGPALEDWLMGAALACDIVSQSFVTVGYHYGLGKHDASLTPDQMINVLKWMWLANTPGLVVSILARISIAILLVRLFGVHKWLKWFIIVVTAMCTILTIIILPCTYLQSTPVSGNWDPHTPAKHWDPRIYIDIAFFSQALWTFSDLTFVLFPIMVIWRLQMALRQRIGLVLLMSASLFTMVMSILKTIGLQRIADQQADPTATDVQYDATLEILWSCLEQACVIIMGCVPSLRAVTKLELTKSISSSLDSILRRRKSSSLKDHKYESSGVPYVPYDSLEMSTDRLGRADGTIRPPFTAVAMYEEGHVGSQQDLVKKNGILSTTEASVSYSRGWDNV</sequence>
<dbReference type="Proteomes" id="UP001497700">
    <property type="component" value="Unassembled WGS sequence"/>
</dbReference>
<proteinExistence type="predicted"/>
<name>A0ACB9YJI5_9PEZI</name>
<reference evidence="1 2" key="1">
    <citation type="journal article" date="2022" name="New Phytol.">
        <title>Ecological generalism drives hyperdiversity of secondary metabolite gene clusters in xylarialean endophytes.</title>
        <authorList>
            <person name="Franco M.E.E."/>
            <person name="Wisecaver J.H."/>
            <person name="Arnold A.E."/>
            <person name="Ju Y.M."/>
            <person name="Slot J.C."/>
            <person name="Ahrendt S."/>
            <person name="Moore L.P."/>
            <person name="Eastman K.E."/>
            <person name="Scott K."/>
            <person name="Konkel Z."/>
            <person name="Mondo S.J."/>
            <person name="Kuo A."/>
            <person name="Hayes R.D."/>
            <person name="Haridas S."/>
            <person name="Andreopoulos B."/>
            <person name="Riley R."/>
            <person name="LaButti K."/>
            <person name="Pangilinan J."/>
            <person name="Lipzen A."/>
            <person name="Amirebrahimi M."/>
            <person name="Yan J."/>
            <person name="Adam C."/>
            <person name="Keymanesh K."/>
            <person name="Ng V."/>
            <person name="Louie K."/>
            <person name="Northen T."/>
            <person name="Drula E."/>
            <person name="Henrissat B."/>
            <person name="Hsieh H.M."/>
            <person name="Youens-Clark K."/>
            <person name="Lutzoni F."/>
            <person name="Miadlikowska J."/>
            <person name="Eastwood D.C."/>
            <person name="Hamelin R.C."/>
            <person name="Grigoriev I.V."/>
            <person name="U'Ren J.M."/>
        </authorList>
    </citation>
    <scope>NUCLEOTIDE SEQUENCE [LARGE SCALE GENOMIC DNA]</scope>
    <source>
        <strain evidence="1 2">CBS 119005</strain>
    </source>
</reference>
<gene>
    <name evidence="1" type="ORF">F4820DRAFT_440587</name>
</gene>
<evidence type="ECO:0000313" key="1">
    <source>
        <dbReference type="EMBL" id="KAI4859185.1"/>
    </source>
</evidence>
<keyword evidence="2" id="KW-1185">Reference proteome</keyword>
<comment type="caution">
    <text evidence="1">The sequence shown here is derived from an EMBL/GenBank/DDBJ whole genome shotgun (WGS) entry which is preliminary data.</text>
</comment>
<protein>
    <submittedName>
        <fullName evidence="1">Integral membrane protein</fullName>
    </submittedName>
</protein>
<accession>A0ACB9YJI5</accession>
<dbReference type="EMBL" id="MU393651">
    <property type="protein sequence ID" value="KAI4859185.1"/>
    <property type="molecule type" value="Genomic_DNA"/>
</dbReference>